<proteinExistence type="predicted"/>
<dbReference type="InterPro" id="IPR036691">
    <property type="entry name" value="Endo/exonu/phosph_ase_sf"/>
</dbReference>
<dbReference type="AlphaFoldDB" id="K0KIT1"/>
<feature type="domain" description="Inositol polyphosphate-related phosphatase" evidence="2">
    <location>
        <begin position="1"/>
        <end position="278"/>
    </location>
</feature>
<reference evidence="3 4" key="1">
    <citation type="journal article" date="2012" name="Eukaryot. Cell">
        <title>Draft genome sequence of Wickerhamomyces ciferrii NRRL Y-1031 F-60-10.</title>
        <authorList>
            <person name="Schneider J."/>
            <person name="Andrea H."/>
            <person name="Blom J."/>
            <person name="Jaenicke S."/>
            <person name="Ruckert C."/>
            <person name="Schorsch C."/>
            <person name="Szczepanowski R."/>
            <person name="Farwick M."/>
            <person name="Goesmann A."/>
            <person name="Puhler A."/>
            <person name="Schaffer S."/>
            <person name="Tauch A."/>
            <person name="Kohler T."/>
            <person name="Brinkrolf K."/>
        </authorList>
    </citation>
    <scope>NUCLEOTIDE SEQUENCE [LARGE SCALE GENOMIC DNA]</scope>
    <source>
        <strain evidence="4">ATCC 14091 / BCRC 22168 / CBS 111 / JCM 3599 / NBRC 0793 / NRRL Y-1031 F-60-10</strain>
    </source>
</reference>
<evidence type="ECO:0000313" key="4">
    <source>
        <dbReference type="Proteomes" id="UP000009328"/>
    </source>
</evidence>
<evidence type="ECO:0000259" key="2">
    <source>
        <dbReference type="SMART" id="SM00128"/>
    </source>
</evidence>
<dbReference type="Gene3D" id="3.60.10.10">
    <property type="entry name" value="Endonuclease/exonuclease/phosphatase"/>
    <property type="match status" value="1"/>
</dbReference>
<evidence type="ECO:0000256" key="1">
    <source>
        <dbReference type="SAM" id="Phobius"/>
    </source>
</evidence>
<sequence length="342" mass="39236">MSLFLFTFNCAKVPQSKFQDLNPILPSTPPNLLIFGFQELVPILESTIPHKVNEELLRINDHIHNVLVQKYGDNLIHTVEIHHMGGIGMILMSLNPTRILNLKKGFTSCGILYSSLKGGIGLRFNYLDQEYTFVVAHLSANEGQVERRNQDSWKILKNIEFNDDWSVLKPGVHTYFMGDLNYRKAIYGDELSKQINDGEAFPGFIEEDLNFEPTYKFHIGSDDYNTKRISSWCDRILYLKHEDEEQADKPIYDSIPSFKTSDHKPVYLNISLPKILPKDIIDSRGYLINSDIYLKSTSLSKLNNFLMILGDLIIGSTLTLVGTPWGYFVLICLILAFIFWLF</sequence>
<evidence type="ECO:0000313" key="3">
    <source>
        <dbReference type="EMBL" id="CCH45125.1"/>
    </source>
</evidence>
<dbReference type="Pfam" id="PF22669">
    <property type="entry name" value="Exo_endo_phos2"/>
    <property type="match status" value="2"/>
</dbReference>
<keyword evidence="4" id="KW-1185">Reference proteome</keyword>
<dbReference type="eggNOG" id="KOG0565">
    <property type="taxonomic scope" value="Eukaryota"/>
</dbReference>
<dbReference type="STRING" id="1206466.K0KIT1"/>
<dbReference type="FunCoup" id="K0KIT1">
    <property type="interactions" value="101"/>
</dbReference>
<keyword evidence="1" id="KW-0472">Membrane</keyword>
<dbReference type="InParanoid" id="K0KIT1"/>
<keyword evidence="1" id="KW-0812">Transmembrane</keyword>
<organism evidence="3 4">
    <name type="scientific">Wickerhamomyces ciferrii (strain ATCC 14091 / BCRC 22168 / CBS 111 / JCM 3599 / NBRC 0793 / NRRL Y-1031 F-60-10)</name>
    <name type="common">Yeast</name>
    <name type="synonym">Pichia ciferrii</name>
    <dbReference type="NCBI Taxonomy" id="1206466"/>
    <lineage>
        <taxon>Eukaryota</taxon>
        <taxon>Fungi</taxon>
        <taxon>Dikarya</taxon>
        <taxon>Ascomycota</taxon>
        <taxon>Saccharomycotina</taxon>
        <taxon>Saccharomycetes</taxon>
        <taxon>Phaffomycetales</taxon>
        <taxon>Wickerhamomycetaceae</taxon>
        <taxon>Wickerhamomyces</taxon>
    </lineage>
</organism>
<dbReference type="InterPro" id="IPR046985">
    <property type="entry name" value="IP5"/>
</dbReference>
<dbReference type="SUPFAM" id="SSF56219">
    <property type="entry name" value="DNase I-like"/>
    <property type="match status" value="1"/>
</dbReference>
<dbReference type="SMART" id="SM00128">
    <property type="entry name" value="IPPc"/>
    <property type="match status" value="1"/>
</dbReference>
<protein>
    <submittedName>
        <fullName evidence="3">Phosphatidylinositol-3,4,5-trisphosphate 5-phosphatase 2A</fullName>
    </submittedName>
</protein>
<dbReference type="InterPro" id="IPR000300">
    <property type="entry name" value="IPPc"/>
</dbReference>
<dbReference type="PANTHER" id="PTHR11200:SF275">
    <property type="entry name" value="LD06095P"/>
    <property type="match status" value="1"/>
</dbReference>
<dbReference type="GO" id="GO:0004439">
    <property type="term" value="F:phosphatidylinositol-4,5-bisphosphate 5-phosphatase activity"/>
    <property type="evidence" value="ECO:0007669"/>
    <property type="project" value="TreeGrafter"/>
</dbReference>
<dbReference type="EMBL" id="CAIF01000180">
    <property type="protein sequence ID" value="CCH45125.1"/>
    <property type="molecule type" value="Genomic_DNA"/>
</dbReference>
<feature type="transmembrane region" description="Helical" evidence="1">
    <location>
        <begin position="325"/>
        <end position="341"/>
    </location>
</feature>
<dbReference type="Proteomes" id="UP000009328">
    <property type="component" value="Unassembled WGS sequence"/>
</dbReference>
<accession>K0KIT1</accession>
<comment type="caution">
    <text evidence="3">The sequence shown here is derived from an EMBL/GenBank/DDBJ whole genome shotgun (WGS) entry which is preliminary data.</text>
</comment>
<name>K0KIT1_WICCF</name>
<keyword evidence="1" id="KW-1133">Transmembrane helix</keyword>
<dbReference type="HOGENOM" id="CLU_025224_2_0_1"/>
<dbReference type="PANTHER" id="PTHR11200">
    <property type="entry name" value="INOSITOL 5-PHOSPHATASE"/>
    <property type="match status" value="1"/>
</dbReference>
<dbReference type="GO" id="GO:0046856">
    <property type="term" value="P:phosphatidylinositol dephosphorylation"/>
    <property type="evidence" value="ECO:0007669"/>
    <property type="project" value="InterPro"/>
</dbReference>
<gene>
    <name evidence="3" type="ORF">BN7_4704</name>
</gene>